<protein>
    <submittedName>
        <fullName evidence="1">Cytochrome c, mono-and diheme variant</fullName>
    </submittedName>
</protein>
<gene>
    <name evidence="1" type="ORF">SCALIN_C24_0026</name>
</gene>
<dbReference type="GO" id="GO:0020037">
    <property type="term" value="F:heme binding"/>
    <property type="evidence" value="ECO:0007669"/>
    <property type="project" value="InterPro"/>
</dbReference>
<accession>A0A286U068</accession>
<reference evidence="2" key="1">
    <citation type="journal article" date="2017" name="Environ. Microbiol. Rep.">
        <title>Genetic Diversity of Marine Anaerobic Ammonium-Oxidizing Bacteria as Revealed by Genomic and Proteomic Analyses of 'Candidatus Scalindua japonica'.</title>
        <authorList>
            <person name="Oshiki M."/>
            <person name="Mizuto K."/>
            <person name="Kimura Z."/>
            <person name="Kindaichi T."/>
            <person name="Satoh H."/>
            <person name="Okabe S."/>
        </authorList>
    </citation>
    <scope>NUCLEOTIDE SEQUENCE [LARGE SCALE GENOMIC DNA]</scope>
    <source>
        <strain evidence="2">husup-a2</strain>
    </source>
</reference>
<evidence type="ECO:0000313" key="1">
    <source>
        <dbReference type="EMBL" id="GAX61527.1"/>
    </source>
</evidence>
<keyword evidence="2" id="KW-1185">Reference proteome</keyword>
<dbReference type="Proteomes" id="UP000218542">
    <property type="component" value="Unassembled WGS sequence"/>
</dbReference>
<evidence type="ECO:0000313" key="2">
    <source>
        <dbReference type="Proteomes" id="UP000218542"/>
    </source>
</evidence>
<dbReference type="GO" id="GO:0009055">
    <property type="term" value="F:electron transfer activity"/>
    <property type="evidence" value="ECO:0007669"/>
    <property type="project" value="InterPro"/>
</dbReference>
<dbReference type="AlphaFoldDB" id="A0A286U068"/>
<dbReference type="InterPro" id="IPR036909">
    <property type="entry name" value="Cyt_c-like_dom_sf"/>
</dbReference>
<dbReference type="RefSeq" id="WP_096894919.1">
    <property type="nucleotide sequence ID" value="NZ_BAOS01000024.1"/>
</dbReference>
<name>A0A286U068_9BACT</name>
<dbReference type="Gene3D" id="1.10.760.10">
    <property type="entry name" value="Cytochrome c-like domain"/>
    <property type="match status" value="1"/>
</dbReference>
<dbReference type="PROSITE" id="PS51257">
    <property type="entry name" value="PROKAR_LIPOPROTEIN"/>
    <property type="match status" value="1"/>
</dbReference>
<organism evidence="1 2">
    <name type="scientific">Candidatus Scalindua japonica</name>
    <dbReference type="NCBI Taxonomy" id="1284222"/>
    <lineage>
        <taxon>Bacteria</taxon>
        <taxon>Pseudomonadati</taxon>
        <taxon>Planctomycetota</taxon>
        <taxon>Candidatus Brocadiia</taxon>
        <taxon>Candidatus Brocadiales</taxon>
        <taxon>Candidatus Scalinduaceae</taxon>
        <taxon>Candidatus Scalindua</taxon>
    </lineage>
</organism>
<comment type="caution">
    <text evidence="1">The sequence shown here is derived from an EMBL/GenBank/DDBJ whole genome shotgun (WGS) entry which is preliminary data.</text>
</comment>
<dbReference type="EMBL" id="BAOS01000024">
    <property type="protein sequence ID" value="GAX61527.1"/>
    <property type="molecule type" value="Genomic_DNA"/>
</dbReference>
<sequence length="103" mass="11946">MMSRTAYAIMIVFLLFIQQVISGCSTTVTKSLQKDNMHKTEVDLVSRNLYQSKCVLCHELPKINEYTSDEWTSIIDYTHDTKAARKFITIEEAEKIKSYLKSM</sequence>
<proteinExistence type="predicted"/>